<sequence>MSAPYQFSAADTVQEVVVERFAGVDFASHQTKVDWARSPDACNMIANDTFFPVKRTGYRKVAQFDGEIFGLHRFEADTLCHEGKNLWRLNAAGTYTQLYDDMNEGKSTSFLMGGKLWLLDGKTYLVYDGETVQPVRDIAYVPTTTIGSAPAGGGTSLEAVNLLTPKRINTFVGDGTSKVFQLDCTDIDVDSTECTEFSIKMVNAVTGKVTFEEAPPDAGGLANVIISFSKTTEHPSIDRCRICGLYGGKNDTRVFLSGNPDEPNCDWQSGLYDPTYFPDTGYTRIGSDASEIMGYARQYDTQVVLKSDGQDAKQYLRTFALDENDRPSYPLRQGAEAAGAVSRYAIDVLEGTPIYLSPQGVMGIFGTNVTEYRAVAGISQRVDPRLGREPMCDAVACVWEGKYYLAVGGHCYVADSRQVENSIPEWYYWDNIPAVCFLADSVDGRLWFGTADGRVCAFCRETDANAYFDDGTPTCARWTTPFSALGVWNRTKTILSCRPLLMPYGYSGADIWYRTEHLCACVHSVAFSQFSFAHMDFSRFSFYSAAASVPVPVRRRVRRAYLFQVVVRNDSAEPFGLLGMTLRYQVRTPVRDL</sequence>
<dbReference type="RefSeq" id="WP_087022350.1">
    <property type="nucleotide sequence ID" value="NZ_NHOC01000018.1"/>
</dbReference>
<comment type="caution">
    <text evidence="1">The sequence shown here is derived from an EMBL/GenBank/DDBJ whole genome shotgun (WGS) entry which is preliminary data.</text>
</comment>
<accession>A0A252F1I9</accession>
<dbReference type="AlphaFoldDB" id="A0A252F1I9"/>
<protein>
    <submittedName>
        <fullName evidence="1">Uncharacterized protein</fullName>
    </submittedName>
</protein>
<dbReference type="EMBL" id="NHOC01000018">
    <property type="protein sequence ID" value="OUM19470.1"/>
    <property type="molecule type" value="Genomic_DNA"/>
</dbReference>
<name>A0A252F1I9_9FIRM</name>
<dbReference type="OrthoDB" id="305468at2"/>
<gene>
    <name evidence="1" type="ORF">CBW42_12990</name>
</gene>
<keyword evidence="2" id="KW-1185">Reference proteome</keyword>
<proteinExistence type="predicted"/>
<evidence type="ECO:0000313" key="2">
    <source>
        <dbReference type="Proteomes" id="UP000194903"/>
    </source>
</evidence>
<reference evidence="1 2" key="1">
    <citation type="submission" date="2017-05" db="EMBL/GenBank/DDBJ databases">
        <title>Butyricicoccus porcorum sp. nov. a butyrate-producing bacterium from the swine intestinal tract.</title>
        <authorList>
            <person name="Trachsel J."/>
            <person name="Humphrey S."/>
            <person name="Allen H.K."/>
        </authorList>
    </citation>
    <scope>NUCLEOTIDE SEQUENCE [LARGE SCALE GENOMIC DNA]</scope>
    <source>
        <strain evidence="1">BB10</strain>
    </source>
</reference>
<dbReference type="Proteomes" id="UP000194903">
    <property type="component" value="Unassembled WGS sequence"/>
</dbReference>
<evidence type="ECO:0000313" key="1">
    <source>
        <dbReference type="EMBL" id="OUM19470.1"/>
    </source>
</evidence>
<organism evidence="1 2">
    <name type="scientific">Butyricicoccus porcorum</name>
    <dbReference type="NCBI Taxonomy" id="1945634"/>
    <lineage>
        <taxon>Bacteria</taxon>
        <taxon>Bacillati</taxon>
        <taxon>Bacillota</taxon>
        <taxon>Clostridia</taxon>
        <taxon>Eubacteriales</taxon>
        <taxon>Butyricicoccaceae</taxon>
        <taxon>Butyricicoccus</taxon>
    </lineage>
</organism>